<dbReference type="InterPro" id="IPR035992">
    <property type="entry name" value="Ricin_B-like_lectins"/>
</dbReference>
<feature type="domain" description="LCCL" evidence="6">
    <location>
        <begin position="752"/>
        <end position="845"/>
    </location>
</feature>
<keyword evidence="8" id="KW-1185">Reference proteome</keyword>
<dbReference type="SUPFAM" id="SSF50370">
    <property type="entry name" value="Ricin B-like lectins"/>
    <property type="match status" value="1"/>
</dbReference>
<evidence type="ECO:0000256" key="2">
    <source>
        <dbReference type="SAM" id="MobiDB-lite"/>
    </source>
</evidence>
<evidence type="ECO:0000259" key="5">
    <source>
        <dbReference type="Pfam" id="PF00754"/>
    </source>
</evidence>
<feature type="coiled-coil region" evidence="1">
    <location>
        <begin position="513"/>
        <end position="557"/>
    </location>
</feature>
<keyword evidence="1" id="KW-0175">Coiled coil</keyword>
<name>A0AAD9LJ76_BABDI</name>
<sequence length="1587" mass="176124">MEVIRLLSVAALLINIHAVDSIKFLEAPKDNATKSDVAKNPPPTGQETPSVESKKPDVRVTPADEINNRAKRTLFGAVTATADSTYKSLSTSGARKYDAQNAVTRGGGYWCSEANIMPDREISWTAELRGARVLTGITIVWVYAPQMVSVSAKRQRNDKFEEVLPYQAVDAGEATQSITFKRKIDAQFVKVTMKGQVNGYFGIEFVQFQGEPNPVFRIQAGITSIDDMCLQVDDSGEVVLESCISAIASFRFNDIWRYNEKRQIYNPTTNLCMTLENDVATDGGRIVMLPCDKDSGKGINSWDVMPNNQIKLRRPGNLCLSQAGSRAGLANVALNKIALSNLPRKHDPQFNAERALDGNLQSYWASEWFTLDTIPEKVEFIVNLQEYYKVRKLEIDWEVPALVYNILVRKDDEEWTLIKRVRANTLSKTVDEMQNKVMRFIKVELIRPNPEYVTQSGKIFYGIRSLAAYSNRLKTIVEPCDQAKTSKDARDKYFLESIYEVDIHSGEQLKTAEQAIETMVENMERKIAHIENLNGKMQQCKMKYINARKLAQELERSFERVSNAVYGFEAKLELQEKYKTEDQASSDCVEIKNRGENNPTGFYSILPPCAQRQLRVYCDMYTGASYYLAEVESGRISLPDVYAICRRHGLEPLQLQHNSQIEALKIMLKTMDMPADNLYPIAVKVGQKFKSLDLEKDVTWALDYKTDAENNIVAISTEGTQYIDGRKTDFSGIVCSTNYSSLRLPPKVIKLGCHTLLKEHATLNDAAIGTVLQVSCPKNCMHNYDEATDVEGGNNGLYTLKTPICIAAVHAGEYSKNVTLDVQKAAAPVEFEGFFQNGIQSTSVPAVVGDLAFKVTRRKDECSPKKVEPLVQKDAETKEKQHTSVNIQQFKTDSNHGIRMFNQSLTLDPATGEAIGELVNQVNQQSGKSSPVFLDMFNHHFSETISRAIQLVKVADIQRQPIEETLDRLDDGVKSLQKMVQWFAARMSYKKEPLVDGIRELQREGAVKTSFEPWSSHGVTPNNLFDLFHPTTVGNIQGVPKWSVSTLSLKTTPETVISQTSEFIAHGPVSGALLYLANANYYDFIYSAAVFAGGSGTLGLVFRVVDENNYYLFQMIQMNGGFKRLVRVVNGDPFEIAKIEDGGFIDGVLYTIRIEARQCRISISILQGIDTVFDVPAKAIDVIDCTHGSGSVGLFSGQINLVHFSRMHVETLPCIRYDRPPLPPKPPLCSIYREGFTVGLNANWRVLDNSGRWSFENNVGGESRVIAHRGFQAIDGTVEPSIIVLKGGRSCRAGVFRVSIFPQCDTSGLMGLIVHFADSGNYVAFECSGRTCRMIQMHKGSRIVLAETSMKGMVIGAWNTVELVFKPDAVTASIGTNLLEAVFINTAVAEDVRERGTVGIYSLGCAGCAFAGISLTPNYAVGYAKMLTSSENANTGSRSAREEQCMAIDRLDHCKAIASANVANCEANYCAFCCEQQHRDAPGPQDVCYNRCRNLDHAAVLLQKTVDHFWRSCAPNSNSETNDQKGGFNDLDIMRNITLTGSVGAIEYGTDAVGDCELCCESSLFIEGVSAHINRAAQARCRSLCSS</sequence>
<dbReference type="InterPro" id="IPR000772">
    <property type="entry name" value="Ricin_B_lectin"/>
</dbReference>
<dbReference type="Proteomes" id="UP001195914">
    <property type="component" value="Unassembled WGS sequence"/>
</dbReference>
<gene>
    <name evidence="7" type="ORF">X943_003229</name>
</gene>
<dbReference type="Pfam" id="PF00754">
    <property type="entry name" value="F5_F8_type_C"/>
    <property type="match status" value="1"/>
</dbReference>
<dbReference type="Gene3D" id="2.80.10.50">
    <property type="match status" value="1"/>
</dbReference>
<reference evidence="7" key="1">
    <citation type="journal article" date="2014" name="Nucleic Acids Res.">
        <title>The evolutionary dynamics of variant antigen genes in Babesia reveal a history of genomic innovation underlying host-parasite interaction.</title>
        <authorList>
            <person name="Jackson A.P."/>
            <person name="Otto T.D."/>
            <person name="Darby A."/>
            <person name="Ramaprasad A."/>
            <person name="Xia D."/>
            <person name="Echaide I.E."/>
            <person name="Farber M."/>
            <person name="Gahlot S."/>
            <person name="Gamble J."/>
            <person name="Gupta D."/>
            <person name="Gupta Y."/>
            <person name="Jackson L."/>
            <person name="Malandrin L."/>
            <person name="Malas T.B."/>
            <person name="Moussa E."/>
            <person name="Nair M."/>
            <person name="Reid A.J."/>
            <person name="Sanders M."/>
            <person name="Sharma J."/>
            <person name="Tracey A."/>
            <person name="Quail M.A."/>
            <person name="Weir W."/>
            <person name="Wastling J.M."/>
            <person name="Hall N."/>
            <person name="Willadsen P."/>
            <person name="Lingelbach K."/>
            <person name="Shiels B."/>
            <person name="Tait A."/>
            <person name="Berriman M."/>
            <person name="Allred D.R."/>
            <person name="Pain A."/>
        </authorList>
    </citation>
    <scope>NUCLEOTIDE SEQUENCE</scope>
    <source>
        <strain evidence="7">1802A</strain>
    </source>
</reference>
<feature type="region of interest" description="Disordered" evidence="2">
    <location>
        <begin position="32"/>
        <end position="58"/>
    </location>
</feature>
<evidence type="ECO:0000313" key="7">
    <source>
        <dbReference type="EMBL" id="KAK1938663.1"/>
    </source>
</evidence>
<dbReference type="EMBL" id="JAHBMH010000024">
    <property type="protein sequence ID" value="KAK1938663.1"/>
    <property type="molecule type" value="Genomic_DNA"/>
</dbReference>
<protein>
    <submittedName>
        <fullName evidence="7">LCCL domain-containing protein CCP2</fullName>
    </submittedName>
</protein>
<proteinExistence type="predicted"/>
<dbReference type="Pfam" id="PF03815">
    <property type="entry name" value="LCCL"/>
    <property type="match status" value="1"/>
</dbReference>
<feature type="domain" description="F5/8 type C" evidence="5">
    <location>
        <begin position="347"/>
        <end position="448"/>
    </location>
</feature>
<feature type="domain" description="Ricin B lectin" evidence="4">
    <location>
        <begin position="226"/>
        <end position="335"/>
    </location>
</feature>
<evidence type="ECO:0000259" key="6">
    <source>
        <dbReference type="Pfam" id="PF03815"/>
    </source>
</evidence>
<organism evidence="7 8">
    <name type="scientific">Babesia divergens</name>
    <dbReference type="NCBI Taxonomy" id="32595"/>
    <lineage>
        <taxon>Eukaryota</taxon>
        <taxon>Sar</taxon>
        <taxon>Alveolata</taxon>
        <taxon>Apicomplexa</taxon>
        <taxon>Aconoidasida</taxon>
        <taxon>Piroplasmida</taxon>
        <taxon>Babesiidae</taxon>
        <taxon>Babesia</taxon>
    </lineage>
</organism>
<dbReference type="PROSITE" id="PS50231">
    <property type="entry name" value="RICIN_B_LECTIN"/>
    <property type="match status" value="1"/>
</dbReference>
<accession>A0AAD9LJ76</accession>
<dbReference type="Gene3D" id="2.60.120.260">
    <property type="entry name" value="Galactose-binding domain-like"/>
    <property type="match status" value="1"/>
</dbReference>
<evidence type="ECO:0000256" key="1">
    <source>
        <dbReference type="SAM" id="Coils"/>
    </source>
</evidence>
<dbReference type="SUPFAM" id="SSF69848">
    <property type="entry name" value="LCCL domain"/>
    <property type="match status" value="1"/>
</dbReference>
<reference evidence="7" key="2">
    <citation type="submission" date="2021-05" db="EMBL/GenBank/DDBJ databases">
        <authorList>
            <person name="Pain A."/>
        </authorList>
    </citation>
    <scope>NUCLEOTIDE SEQUENCE</scope>
    <source>
        <strain evidence="7">1802A</strain>
    </source>
</reference>
<keyword evidence="3" id="KW-0732">Signal</keyword>
<evidence type="ECO:0000259" key="4">
    <source>
        <dbReference type="Pfam" id="PF00652"/>
    </source>
</evidence>
<dbReference type="InterPro" id="IPR000421">
    <property type="entry name" value="FA58C"/>
</dbReference>
<dbReference type="InterPro" id="IPR036609">
    <property type="entry name" value="LCCL_sf"/>
</dbReference>
<dbReference type="InterPro" id="IPR004043">
    <property type="entry name" value="LCCL"/>
</dbReference>
<evidence type="ECO:0000256" key="3">
    <source>
        <dbReference type="SAM" id="SignalP"/>
    </source>
</evidence>
<feature type="signal peptide" evidence="3">
    <location>
        <begin position="1"/>
        <end position="21"/>
    </location>
</feature>
<dbReference type="InterPro" id="IPR014716">
    <property type="entry name" value="Fibrinogen_a/b/g_C_1"/>
</dbReference>
<dbReference type="Gene3D" id="2.60.120.560">
    <property type="entry name" value="Exo-inulinase, domain 1"/>
    <property type="match status" value="2"/>
</dbReference>
<feature type="chain" id="PRO_5041971013" evidence="3">
    <location>
        <begin position="22"/>
        <end position="1587"/>
    </location>
</feature>
<comment type="caution">
    <text evidence="7">The sequence shown here is derived from an EMBL/GenBank/DDBJ whole genome shotgun (WGS) entry which is preliminary data.</text>
</comment>
<dbReference type="Gene3D" id="2.170.130.20">
    <property type="entry name" value="LCCL-like domain"/>
    <property type="match status" value="1"/>
</dbReference>
<dbReference type="Pfam" id="PF00652">
    <property type="entry name" value="Ricin_B_lectin"/>
    <property type="match status" value="1"/>
</dbReference>
<dbReference type="SUPFAM" id="SSF49785">
    <property type="entry name" value="Galactose-binding domain-like"/>
    <property type="match status" value="1"/>
</dbReference>
<dbReference type="SUPFAM" id="SSF56496">
    <property type="entry name" value="Fibrinogen C-terminal domain-like"/>
    <property type="match status" value="1"/>
</dbReference>
<evidence type="ECO:0000313" key="8">
    <source>
        <dbReference type="Proteomes" id="UP001195914"/>
    </source>
</evidence>
<dbReference type="InterPro" id="IPR036056">
    <property type="entry name" value="Fibrinogen-like_C"/>
</dbReference>
<dbReference type="InterPro" id="IPR008979">
    <property type="entry name" value="Galactose-bd-like_sf"/>
</dbReference>
<dbReference type="Gene3D" id="3.90.215.10">
    <property type="entry name" value="Gamma Fibrinogen, chain A, domain 1"/>
    <property type="match status" value="1"/>
</dbReference>